<reference evidence="1" key="1">
    <citation type="submission" date="2022-07" db="EMBL/GenBank/DDBJ databases">
        <title>Genome Sequence of Lecanicillium saksenae.</title>
        <authorList>
            <person name="Buettner E."/>
        </authorList>
    </citation>
    <scope>NUCLEOTIDE SEQUENCE</scope>
    <source>
        <strain evidence="1">VT-O1</strain>
    </source>
</reference>
<organism evidence="1 2">
    <name type="scientific">Lecanicillium saksenae</name>
    <dbReference type="NCBI Taxonomy" id="468837"/>
    <lineage>
        <taxon>Eukaryota</taxon>
        <taxon>Fungi</taxon>
        <taxon>Dikarya</taxon>
        <taxon>Ascomycota</taxon>
        <taxon>Pezizomycotina</taxon>
        <taxon>Sordariomycetes</taxon>
        <taxon>Hypocreomycetidae</taxon>
        <taxon>Hypocreales</taxon>
        <taxon>Cordycipitaceae</taxon>
        <taxon>Lecanicillium</taxon>
    </lineage>
</organism>
<dbReference type="Proteomes" id="UP001148737">
    <property type="component" value="Unassembled WGS sequence"/>
</dbReference>
<protein>
    <submittedName>
        <fullName evidence="1">Uncharacterized protein</fullName>
    </submittedName>
</protein>
<dbReference type="EMBL" id="JANAKD010000074">
    <property type="protein sequence ID" value="KAJ3498054.1"/>
    <property type="molecule type" value="Genomic_DNA"/>
</dbReference>
<sequence length="447" mass="48722">MKSFNRFASLSSLAGIASSALSKASTFPTTRALSTLATEGTTYTDPKFSEHYTGATKAGLIRGGYHFAQPASSSGAAQANYFLAHGGGWSSDGITLPGKNGKSTPANAIANVLPGMLDLEYGPNGNTCYGLSAASMRTWINDFVNTYHAKTNRYPLIYTSTSWWKACTGNTSMFADKCPLVIARYNGQVGELPAGWGFYTIWQYNDHYKHGGDSDVFNGDFSQLQKLARAISFGFLHIISSIRLNMATNNMKTQRQAFQGSCHCGFVKYAIYLTIPHRPQAATSDALPVDRIYRCNCRICHKSGYMHVRPPSPADDFALLSPVDPFVSLGDYQCHDRLLHFFFCRNCGVRCFTFLGEGRVMDAQPGEFGLGGSAAAKVWRPTGPQAGSNIKSTGCYLSVNGHTLDAGQQGFDMRELVESKSVMYYDYLNDDEAAPARYATPHPGGSY</sequence>
<gene>
    <name evidence="1" type="ORF">NLG97_g1419</name>
</gene>
<name>A0ACC1R3S8_9HYPO</name>
<keyword evidence="2" id="KW-1185">Reference proteome</keyword>
<comment type="caution">
    <text evidence="1">The sequence shown here is derived from an EMBL/GenBank/DDBJ whole genome shotgun (WGS) entry which is preliminary data.</text>
</comment>
<proteinExistence type="predicted"/>
<evidence type="ECO:0000313" key="1">
    <source>
        <dbReference type="EMBL" id="KAJ3498054.1"/>
    </source>
</evidence>
<accession>A0ACC1R3S8</accession>
<evidence type="ECO:0000313" key="2">
    <source>
        <dbReference type="Proteomes" id="UP001148737"/>
    </source>
</evidence>